<dbReference type="InterPro" id="IPR027417">
    <property type="entry name" value="P-loop_NTPase"/>
</dbReference>
<feature type="compositionally biased region" description="Polar residues" evidence="4">
    <location>
        <begin position="594"/>
        <end position="605"/>
    </location>
</feature>
<evidence type="ECO:0000259" key="5">
    <source>
        <dbReference type="PROSITE" id="PS51388"/>
    </source>
</evidence>
<accession>A0A0V0R0T4</accession>
<feature type="compositionally biased region" description="Basic and acidic residues" evidence="4">
    <location>
        <begin position="621"/>
        <end position="630"/>
    </location>
</feature>
<evidence type="ECO:0000256" key="4">
    <source>
        <dbReference type="SAM" id="MobiDB-lite"/>
    </source>
</evidence>
<proteinExistence type="inferred from homology"/>
<organism evidence="7 8">
    <name type="scientific">Pseudocohnilembus persalinus</name>
    <name type="common">Ciliate</name>
    <dbReference type="NCBI Taxonomy" id="266149"/>
    <lineage>
        <taxon>Eukaryota</taxon>
        <taxon>Sar</taxon>
        <taxon>Alveolata</taxon>
        <taxon>Ciliophora</taxon>
        <taxon>Intramacronucleata</taxon>
        <taxon>Oligohymenophorea</taxon>
        <taxon>Scuticociliatia</taxon>
        <taxon>Philasterida</taxon>
        <taxon>Pseudocohnilembidae</taxon>
        <taxon>Pseudocohnilembus</taxon>
    </lineage>
</organism>
<dbReference type="InterPro" id="IPR001401">
    <property type="entry name" value="Dynamin_GTPase"/>
</dbReference>
<evidence type="ECO:0000256" key="3">
    <source>
        <dbReference type="RuleBase" id="RU003932"/>
    </source>
</evidence>
<dbReference type="GO" id="GO:0016020">
    <property type="term" value="C:membrane"/>
    <property type="evidence" value="ECO:0007669"/>
    <property type="project" value="TreeGrafter"/>
</dbReference>
<keyword evidence="8" id="KW-1185">Reference proteome</keyword>
<dbReference type="Pfam" id="PF02212">
    <property type="entry name" value="GED"/>
    <property type="match status" value="1"/>
</dbReference>
<dbReference type="SMART" id="SM00302">
    <property type="entry name" value="GED"/>
    <property type="match status" value="1"/>
</dbReference>
<feature type="domain" description="Dynamin-type G" evidence="6">
    <location>
        <begin position="23"/>
        <end position="294"/>
    </location>
</feature>
<dbReference type="PROSITE" id="PS00410">
    <property type="entry name" value="G_DYNAMIN_1"/>
    <property type="match status" value="1"/>
</dbReference>
<dbReference type="InterPro" id="IPR003130">
    <property type="entry name" value="GED"/>
</dbReference>
<dbReference type="GO" id="GO:0008017">
    <property type="term" value="F:microtubule binding"/>
    <property type="evidence" value="ECO:0007669"/>
    <property type="project" value="TreeGrafter"/>
</dbReference>
<dbReference type="GO" id="GO:0005737">
    <property type="term" value="C:cytoplasm"/>
    <property type="evidence" value="ECO:0007669"/>
    <property type="project" value="TreeGrafter"/>
</dbReference>
<dbReference type="PROSITE" id="PS51388">
    <property type="entry name" value="GED"/>
    <property type="match status" value="1"/>
</dbReference>
<dbReference type="PANTHER" id="PTHR11566">
    <property type="entry name" value="DYNAMIN"/>
    <property type="match status" value="1"/>
</dbReference>
<dbReference type="OrthoDB" id="5061070at2759"/>
<dbReference type="AlphaFoldDB" id="A0A0V0R0T4"/>
<dbReference type="GO" id="GO:0005525">
    <property type="term" value="F:GTP binding"/>
    <property type="evidence" value="ECO:0007669"/>
    <property type="project" value="UniProtKB-KW"/>
</dbReference>
<dbReference type="PROSITE" id="PS51718">
    <property type="entry name" value="G_DYNAMIN_2"/>
    <property type="match status" value="1"/>
</dbReference>
<dbReference type="Gene3D" id="1.20.120.1240">
    <property type="entry name" value="Dynamin, middle domain"/>
    <property type="match status" value="2"/>
</dbReference>
<dbReference type="PRINTS" id="PR00195">
    <property type="entry name" value="DYNAMIN"/>
</dbReference>
<dbReference type="InterPro" id="IPR020850">
    <property type="entry name" value="GED_dom"/>
</dbReference>
<sequence>MNKLIPLINEIHDILDKSQLGNQLRLPQVVVIGSQSTGKSSVLESIIGKEFLPRGKGIVTRRPIEIQLSNIPESSHEKDWAEFFDKKGQKIYDFEELRNLIQDETDKLCGQNKGVSYVPLRLKVFSKDVVDLMLVDLPGMTKNPVGDQPQDIEKQIMDLLNPYVQNPNSLILAVSRGSDDLANSESLKLARTVDPEGNRTVGVITQLDIMDQGCDALNDLMGKTYPLKLGYIGVVMRGQKEIQQRMTIQQQYLKEKKFFEESEIYKKIADKMGVPYLVKSLNYHFMNHIKQCLPEIRENLIKQIMIKEAELKNYGEFDELEDNKSRGLFVLNMLAKFCQSYKDLVEGKYLRSGHDQLIGGSRINYIFSDIFRKSLNDIDPFEILNDDEIRTAIKNANGLRPSLFVPEGAFENLVKQQISRLLQPSLQCSKLVYEEQRRILTMINIPEIERFDNLNSGISEVMEQVLSRCQLPTDQMIKNLIEIELGYINTSHPDFCGGIGLLQATQQEILNKDEQPPNQMNEKGGKNQKQQQNQQKQSQQQQQNNSSQQKKQSQDGASDENSLYGNDPRFNDQNGRQDENGFWSWFSFSSRQQSKQTELTDNKLNNMHFKKKRSTQNSNDEQNKDGKSNKYSDMLQPSAYNEDYSINNLGSFMPKTQLPHVPSQIKLGDNYSKKEQTETKMIKNLIISYYNVVKKNISDSVPKTIITFLTNRSVNICERELVSSLYKEDQLEELLKENSFVLEQRKETKSQLKMLKQCLNILNDTESKC</sequence>
<protein>
    <submittedName>
        <fullName evidence="7">p-loop containing nucleoside triphosphate hydrolase</fullName>
    </submittedName>
</protein>
<dbReference type="PANTHER" id="PTHR11566:SF21">
    <property type="entry name" value="DYNAMIN RELATED PROTEIN 1, ISOFORM A"/>
    <property type="match status" value="1"/>
</dbReference>
<comment type="caution">
    <text evidence="7">The sequence shown here is derived from an EMBL/GenBank/DDBJ whole genome shotgun (WGS) entry which is preliminary data.</text>
</comment>
<evidence type="ECO:0000256" key="1">
    <source>
        <dbReference type="ARBA" id="ARBA00022741"/>
    </source>
</evidence>
<keyword evidence="7" id="KW-0378">Hydrolase</keyword>
<dbReference type="OMA" id="KICHNCG"/>
<dbReference type="SMART" id="SM00053">
    <property type="entry name" value="DYNc"/>
    <property type="match status" value="1"/>
</dbReference>
<dbReference type="GO" id="GO:0005874">
    <property type="term" value="C:microtubule"/>
    <property type="evidence" value="ECO:0007669"/>
    <property type="project" value="TreeGrafter"/>
</dbReference>
<evidence type="ECO:0000313" key="8">
    <source>
        <dbReference type="Proteomes" id="UP000054937"/>
    </source>
</evidence>
<feature type="compositionally biased region" description="Polar residues" evidence="4">
    <location>
        <begin position="555"/>
        <end position="564"/>
    </location>
</feature>
<dbReference type="CDD" id="cd08771">
    <property type="entry name" value="DLP_1"/>
    <property type="match status" value="1"/>
</dbReference>
<feature type="compositionally biased region" description="Low complexity" evidence="4">
    <location>
        <begin position="527"/>
        <end position="551"/>
    </location>
</feature>
<reference evidence="7 8" key="1">
    <citation type="journal article" date="2015" name="Sci. Rep.">
        <title>Genome of the facultative scuticociliatosis pathogen Pseudocohnilembus persalinus provides insight into its virulence through horizontal gene transfer.</title>
        <authorList>
            <person name="Xiong J."/>
            <person name="Wang G."/>
            <person name="Cheng J."/>
            <person name="Tian M."/>
            <person name="Pan X."/>
            <person name="Warren A."/>
            <person name="Jiang C."/>
            <person name="Yuan D."/>
            <person name="Miao W."/>
        </authorList>
    </citation>
    <scope>NUCLEOTIDE SEQUENCE [LARGE SCALE GENOMIC DNA]</scope>
    <source>
        <strain evidence="7">36N120E</strain>
    </source>
</reference>
<dbReference type="InterPro" id="IPR022812">
    <property type="entry name" value="Dynamin"/>
</dbReference>
<dbReference type="SUPFAM" id="SSF52540">
    <property type="entry name" value="P-loop containing nucleoside triphosphate hydrolases"/>
    <property type="match status" value="1"/>
</dbReference>
<dbReference type="InterPro" id="IPR000375">
    <property type="entry name" value="Dynamin_stalk"/>
</dbReference>
<feature type="region of interest" description="Disordered" evidence="4">
    <location>
        <begin position="594"/>
        <end position="634"/>
    </location>
</feature>
<dbReference type="Pfam" id="PF01031">
    <property type="entry name" value="Dynamin_M"/>
    <property type="match status" value="1"/>
</dbReference>
<name>A0A0V0R0T4_PSEPJ</name>
<dbReference type="InterPro" id="IPR030381">
    <property type="entry name" value="G_DYNAMIN_dom"/>
</dbReference>
<dbReference type="GO" id="GO:0003924">
    <property type="term" value="F:GTPase activity"/>
    <property type="evidence" value="ECO:0007669"/>
    <property type="project" value="InterPro"/>
</dbReference>
<dbReference type="Gene3D" id="3.40.50.300">
    <property type="entry name" value="P-loop containing nucleotide triphosphate hydrolases"/>
    <property type="match status" value="1"/>
</dbReference>
<gene>
    <name evidence="7" type="ORF">PPERSA_10286</name>
</gene>
<keyword evidence="2 3" id="KW-0342">GTP-binding</keyword>
<evidence type="ECO:0000256" key="2">
    <source>
        <dbReference type="ARBA" id="ARBA00023134"/>
    </source>
</evidence>
<dbReference type="InParanoid" id="A0A0V0R0T4"/>
<dbReference type="InterPro" id="IPR019762">
    <property type="entry name" value="Dynamin_GTPase_CS"/>
</dbReference>
<dbReference type="Proteomes" id="UP000054937">
    <property type="component" value="Unassembled WGS sequence"/>
</dbReference>
<dbReference type="InterPro" id="IPR045063">
    <property type="entry name" value="Dynamin_N"/>
</dbReference>
<feature type="region of interest" description="Disordered" evidence="4">
    <location>
        <begin position="514"/>
        <end position="578"/>
    </location>
</feature>
<keyword evidence="1 3" id="KW-0547">Nucleotide-binding</keyword>
<comment type="similarity">
    <text evidence="3">Belongs to the TRAFAC class dynamin-like GTPase superfamily. Dynamin/Fzo/YdjA family.</text>
</comment>
<evidence type="ECO:0000313" key="7">
    <source>
        <dbReference type="EMBL" id="KRX07898.1"/>
    </source>
</evidence>
<dbReference type="Pfam" id="PF00350">
    <property type="entry name" value="Dynamin_N"/>
    <property type="match status" value="1"/>
</dbReference>
<evidence type="ECO:0000259" key="6">
    <source>
        <dbReference type="PROSITE" id="PS51718"/>
    </source>
</evidence>
<feature type="domain" description="GED" evidence="5">
    <location>
        <begin position="679"/>
        <end position="769"/>
    </location>
</feature>
<dbReference type="FunCoup" id="A0A0V0R0T4">
    <property type="interactions" value="423"/>
</dbReference>
<dbReference type="EMBL" id="LDAU01000078">
    <property type="protein sequence ID" value="KRX07898.1"/>
    <property type="molecule type" value="Genomic_DNA"/>
</dbReference>